<evidence type="ECO:0000313" key="1">
    <source>
        <dbReference type="EMBL" id="CAG8797534.1"/>
    </source>
</evidence>
<feature type="non-terminal residue" evidence="1">
    <location>
        <position position="88"/>
    </location>
</feature>
<reference evidence="1" key="1">
    <citation type="submission" date="2021-06" db="EMBL/GenBank/DDBJ databases">
        <authorList>
            <person name="Kallberg Y."/>
            <person name="Tangrot J."/>
            <person name="Rosling A."/>
        </authorList>
    </citation>
    <scope>NUCLEOTIDE SEQUENCE</scope>
    <source>
        <strain evidence="1">MA461A</strain>
    </source>
</reference>
<organism evidence="1 2">
    <name type="scientific">Racocetra persica</name>
    <dbReference type="NCBI Taxonomy" id="160502"/>
    <lineage>
        <taxon>Eukaryota</taxon>
        <taxon>Fungi</taxon>
        <taxon>Fungi incertae sedis</taxon>
        <taxon>Mucoromycota</taxon>
        <taxon>Glomeromycotina</taxon>
        <taxon>Glomeromycetes</taxon>
        <taxon>Diversisporales</taxon>
        <taxon>Gigasporaceae</taxon>
        <taxon>Racocetra</taxon>
    </lineage>
</organism>
<feature type="non-terminal residue" evidence="1">
    <location>
        <position position="1"/>
    </location>
</feature>
<comment type="caution">
    <text evidence="1">The sequence shown here is derived from an EMBL/GenBank/DDBJ whole genome shotgun (WGS) entry which is preliminary data.</text>
</comment>
<gene>
    <name evidence="1" type="ORF">RPERSI_LOCUS20363</name>
</gene>
<protein>
    <submittedName>
        <fullName evidence="1">34285_t:CDS:1</fullName>
    </submittedName>
</protein>
<keyword evidence="2" id="KW-1185">Reference proteome</keyword>
<evidence type="ECO:0000313" key="2">
    <source>
        <dbReference type="Proteomes" id="UP000789920"/>
    </source>
</evidence>
<dbReference type="EMBL" id="CAJVQC010057375">
    <property type="protein sequence ID" value="CAG8797534.1"/>
    <property type="molecule type" value="Genomic_DNA"/>
</dbReference>
<name>A0ACA9RKD9_9GLOM</name>
<sequence>YDAFRAVGYDLDMALTAGYEEAVKNVEIARARVKLTQSRHEGLTGRDKEIEMAKQAALMKKNKINTQGSMDIQENETVEVKLHATTAE</sequence>
<proteinExistence type="predicted"/>
<accession>A0ACA9RKD9</accession>
<dbReference type="Proteomes" id="UP000789920">
    <property type="component" value="Unassembled WGS sequence"/>
</dbReference>